<sequence length="93" mass="10817">MSTPAGVDFCLKPMAIYIEITKHYETHEKVAYLYSCDHISWGEFLITKESFALESVKELKGEKQNFYMFRAWGKVRKTYLATGEFPQETCYAA</sequence>
<accession>A0A1D7PW80</accession>
<evidence type="ECO:0000313" key="4">
    <source>
        <dbReference type="Proteomes" id="UP000514715"/>
    </source>
</evidence>
<dbReference type="EMBL" id="RTJF01000145">
    <property type="protein sequence ID" value="MJL96747.1"/>
    <property type="molecule type" value="Genomic_DNA"/>
</dbReference>
<dbReference type="AlphaFoldDB" id="A0A1D7PW80"/>
<protein>
    <submittedName>
        <fullName evidence="2">Uncharacterized protein</fullName>
    </submittedName>
</protein>
<dbReference type="RefSeq" id="WP_022645226.1">
    <property type="nucleotide sequence ID" value="NZ_AP022098.1"/>
</dbReference>
<proteinExistence type="predicted"/>
<evidence type="ECO:0000313" key="1">
    <source>
        <dbReference type="EMBL" id="MJL91952.1"/>
    </source>
</evidence>
<reference evidence="3 4" key="2">
    <citation type="submission" date="2020-06" db="EMBL/GenBank/DDBJ databases">
        <title>REHAB project genomes.</title>
        <authorList>
            <person name="Shaw L.P."/>
        </authorList>
    </citation>
    <scope>NUCLEOTIDE SEQUENCE [LARGE SCALE GENOMIC DNA]</scope>
    <source>
        <strain evidence="3 4">RHB07-C04</strain>
    </source>
</reference>
<evidence type="ECO:0000313" key="3">
    <source>
        <dbReference type="EMBL" id="QMP45103.1"/>
    </source>
</evidence>
<dbReference type="Proteomes" id="UP000885382">
    <property type="component" value="Unassembled WGS sequence"/>
</dbReference>
<organism evidence="2">
    <name type="scientific">Escherichia coli</name>
    <dbReference type="NCBI Taxonomy" id="562"/>
    <lineage>
        <taxon>Bacteria</taxon>
        <taxon>Pseudomonadati</taxon>
        <taxon>Pseudomonadota</taxon>
        <taxon>Gammaproteobacteria</taxon>
        <taxon>Enterobacterales</taxon>
        <taxon>Enterobacteriaceae</taxon>
        <taxon>Escherichia</taxon>
    </lineage>
</organism>
<evidence type="ECO:0000313" key="2">
    <source>
        <dbReference type="EMBL" id="MJL96747.1"/>
    </source>
</evidence>
<dbReference type="EMBL" id="CP057975">
    <property type="protein sequence ID" value="QMP45103.1"/>
    <property type="molecule type" value="Genomic_DNA"/>
</dbReference>
<name>A0A1D7PW80_ECOLX</name>
<gene>
    <name evidence="1" type="ORF">DNX30_04105</name>
    <name evidence="2" type="ORF">DNX30_29625</name>
    <name evidence="3" type="ORF">HVW04_09560</name>
</gene>
<reference evidence="2" key="1">
    <citation type="submission" date="2018-06" db="EMBL/GenBank/DDBJ databases">
        <authorList>
            <person name="Ashton P.M."/>
            <person name="Dallman T."/>
            <person name="Nair S."/>
            <person name="De Pinna E."/>
            <person name="Peters T."/>
            <person name="Grant K."/>
        </authorList>
    </citation>
    <scope>NUCLEOTIDE SEQUENCE [LARGE SCALE GENOMIC DNA]</scope>
    <source>
        <strain evidence="2">462023</strain>
    </source>
</reference>
<dbReference type="EMBL" id="RTJF01000003">
    <property type="protein sequence ID" value="MJL91952.1"/>
    <property type="molecule type" value="Genomic_DNA"/>
</dbReference>
<dbReference type="Proteomes" id="UP000514715">
    <property type="component" value="Chromosome"/>
</dbReference>